<dbReference type="AlphaFoldDB" id="A0A836H311"/>
<gene>
    <name evidence="1" type="ORF">LSCM4_07646</name>
</gene>
<keyword evidence="2" id="KW-1185">Reference proteome</keyword>
<sequence>MAGATDSDHAPFIPSLPFQLPLGPVLLVIQGTAIDLNLARGTPRAVPQLSSGYGITPSSSTPSWPGGKTMILATSTVTTTTATTIATCRRRHRAPAFLPKAPEDARVERCRKLGHRPDRASKFHICCAAPES</sequence>
<name>A0A836H311_9TRYP</name>
<reference evidence="2" key="2">
    <citation type="journal article" date="2021" name="Sci. Data">
        <title>Chromosome-scale genome sequencing, assembly and annotation of six genomes from subfamily Leishmaniinae.</title>
        <authorList>
            <person name="Almutairi H."/>
            <person name="Urbaniak M.D."/>
            <person name="Bates M.D."/>
            <person name="Jariyapan N."/>
            <person name="Kwakye-Nuako G."/>
            <person name="Thomaz Soccol V."/>
            <person name="Al-Salem W.S."/>
            <person name="Dillon R.J."/>
            <person name="Bates P.A."/>
            <person name="Gatherer D."/>
        </authorList>
    </citation>
    <scope>NUCLEOTIDE SEQUENCE [LARGE SCALE GENOMIC DNA]</scope>
</reference>
<evidence type="ECO:0000313" key="1">
    <source>
        <dbReference type="EMBL" id="KAG5484874.1"/>
    </source>
</evidence>
<dbReference type="EMBL" id="JAFHLR010000012">
    <property type="protein sequence ID" value="KAG5484874.1"/>
    <property type="molecule type" value="Genomic_DNA"/>
</dbReference>
<protein>
    <submittedName>
        <fullName evidence="1">Uncharacterized protein</fullName>
    </submittedName>
</protein>
<accession>A0A836H311</accession>
<dbReference type="Proteomes" id="UP000674143">
    <property type="component" value="Unassembled WGS sequence"/>
</dbReference>
<dbReference type="RefSeq" id="XP_067064986.1">
    <property type="nucleotide sequence ID" value="XM_067209526.1"/>
</dbReference>
<proteinExistence type="predicted"/>
<comment type="caution">
    <text evidence="1">The sequence shown here is derived from an EMBL/GenBank/DDBJ whole genome shotgun (WGS) entry which is preliminary data.</text>
</comment>
<dbReference type="GeneID" id="92363460"/>
<dbReference type="KEGG" id="loi:92363460"/>
<organism evidence="1 2">
    <name type="scientific">Leishmania orientalis</name>
    <dbReference type="NCBI Taxonomy" id="2249476"/>
    <lineage>
        <taxon>Eukaryota</taxon>
        <taxon>Discoba</taxon>
        <taxon>Euglenozoa</taxon>
        <taxon>Kinetoplastea</taxon>
        <taxon>Metakinetoplastina</taxon>
        <taxon>Trypanosomatida</taxon>
        <taxon>Trypanosomatidae</taxon>
        <taxon>Leishmaniinae</taxon>
        <taxon>Leishmania</taxon>
    </lineage>
</organism>
<reference evidence="2" key="1">
    <citation type="journal article" date="2021" name="Microbiol. Resour. Announc.">
        <title>LGAAP: Leishmaniinae Genome Assembly and Annotation Pipeline.</title>
        <authorList>
            <person name="Almutairi H."/>
            <person name="Urbaniak M.D."/>
            <person name="Bates M.D."/>
            <person name="Jariyapan N."/>
            <person name="Kwakye-Nuako G."/>
            <person name="Thomaz-Soccol V."/>
            <person name="Al-Salem W.S."/>
            <person name="Dillon R.J."/>
            <person name="Bates P.A."/>
            <person name="Gatherer D."/>
        </authorList>
    </citation>
    <scope>NUCLEOTIDE SEQUENCE [LARGE SCALE GENOMIC DNA]</scope>
</reference>
<evidence type="ECO:0000313" key="2">
    <source>
        <dbReference type="Proteomes" id="UP000674143"/>
    </source>
</evidence>